<dbReference type="PANTHER" id="PTHR36928">
    <property type="entry name" value="PHOSPHATASE YCDX-RELATED"/>
    <property type="match status" value="1"/>
</dbReference>
<dbReference type="Proteomes" id="UP001058602">
    <property type="component" value="Chromosome 2"/>
</dbReference>
<dbReference type="InterPro" id="IPR016195">
    <property type="entry name" value="Pol/histidinol_Pase-like"/>
</dbReference>
<dbReference type="EMBL" id="CP102097">
    <property type="protein sequence ID" value="UUM32274.1"/>
    <property type="molecule type" value="Genomic_DNA"/>
</dbReference>
<evidence type="ECO:0000259" key="1">
    <source>
        <dbReference type="SMART" id="SM00481"/>
    </source>
</evidence>
<dbReference type="RefSeq" id="WP_257085936.1">
    <property type="nucleotide sequence ID" value="NZ_CP102097.1"/>
</dbReference>
<feature type="domain" description="Polymerase/histidinol phosphatase N-terminal" evidence="1">
    <location>
        <begin position="454"/>
        <end position="527"/>
    </location>
</feature>
<name>A0ABY5LJL8_9VIBR</name>
<dbReference type="Gene3D" id="3.20.20.140">
    <property type="entry name" value="Metal-dependent hydrolases"/>
    <property type="match status" value="1"/>
</dbReference>
<dbReference type="InterPro" id="IPR003141">
    <property type="entry name" value="Pol/His_phosphatase_N"/>
</dbReference>
<dbReference type="PANTHER" id="PTHR36928:SF1">
    <property type="entry name" value="PHOSPHATASE YCDX-RELATED"/>
    <property type="match status" value="1"/>
</dbReference>
<dbReference type="SMART" id="SM00481">
    <property type="entry name" value="POLIIIAc"/>
    <property type="match status" value="1"/>
</dbReference>
<reference evidence="2" key="1">
    <citation type="submission" date="2022-07" db="EMBL/GenBank/DDBJ databases">
        <title>Complete genome of Vibrio japonicus strain JCM 31412T and phylogenomic assessment of the Nereis clade of the genus Vibrio.</title>
        <authorList>
            <person name="Shlafstein M.D."/>
            <person name="Emsley S.A."/>
            <person name="Ushijima B."/>
            <person name="Videau P."/>
            <person name="Saw J.H."/>
        </authorList>
    </citation>
    <scope>NUCLEOTIDE SEQUENCE</scope>
    <source>
        <strain evidence="2">JCM 31412</strain>
    </source>
</reference>
<dbReference type="SUPFAM" id="SSF89550">
    <property type="entry name" value="PHP domain-like"/>
    <property type="match status" value="1"/>
</dbReference>
<dbReference type="InterPro" id="IPR050243">
    <property type="entry name" value="PHP_phosphatase"/>
</dbReference>
<protein>
    <submittedName>
        <fullName evidence="2">PHP domain-containing protein</fullName>
    </submittedName>
</protein>
<dbReference type="Pfam" id="PF02811">
    <property type="entry name" value="PHP"/>
    <property type="match status" value="1"/>
</dbReference>
<evidence type="ECO:0000313" key="3">
    <source>
        <dbReference type="Proteomes" id="UP001058602"/>
    </source>
</evidence>
<evidence type="ECO:0000313" key="2">
    <source>
        <dbReference type="EMBL" id="UUM32274.1"/>
    </source>
</evidence>
<sequence>MLVILFIAMMIYLSISRVPLVDKVYIQPKDIKEAVEKYHYVSKSLFETEGSIEVELSSDDLQSILKAASHLVPRLNVESEVSNYGAVVFGTFDVSYVFDSMYINFSCLFIPNQNSSLDSCKVGRITLPGSLVEFIANFAINTVFDESVSDVFEQSIRSFEIKRDTVYISAVKEDSLKNDIKSGLSRLSSFVKSFRVDYSNALDSEVINSYLRYIKHAESLNTRKELSLSDVFNVAFQHAKERSTQSNAMKENEYALVSVAIAFANQRFAEVYGVNTVSVEESLASLPRHTISLNGRNDLALHFLYSAIIERVGNEALSNKIGELKELFDANKGGSGFDVSDLAADIAGAKFSKFISSSQENAIHSQDLLTTSDFEDTFFPNVNRYSRSIKWDDFEKYIGTTQSEQYSATIDQLQQEVLTLALYQPRRAEVEGAPLTLGVVDAIPWVSEGTWLSVDTHIHTKHSDGGFTITAIAEKALEFGCDAIAITDHADGNLTAGTLSYFREIEAIDRIYPELSIISGLEWNLPPYEGREHATILFPQEESSAVLASQFREQFDDYKNASSPFVSVLDGLKWLETSFKPYPVLPAVFYNHPSRKASNLREIRRNAIDWQKNHVFLGFSGAPGHQRMPAERIGAYKTKLKTVDRWDPIVAEVGGVWDTLLGKGVALWGARAPSDFHGPNGDYWPCQFSETKVYARDNSINSIIEALHKGAFFGSHGKVVRDIEFTVNNHFLSRPAVMGETITTLKGTDLEISIEISLNGINWKGAPASLDEVELIVISGDGVMSKIYNAKDHTNEPVVTIVVSDIKASGDMAIRWRGRSIQKGNRDYMFYTNPIFIKAMEHKF</sequence>
<organism evidence="2 3">
    <name type="scientific">Vibrio japonicus</name>
    <dbReference type="NCBI Taxonomy" id="1824638"/>
    <lineage>
        <taxon>Bacteria</taxon>
        <taxon>Pseudomonadati</taxon>
        <taxon>Pseudomonadota</taxon>
        <taxon>Gammaproteobacteria</taxon>
        <taxon>Vibrionales</taxon>
        <taxon>Vibrionaceae</taxon>
        <taxon>Vibrio</taxon>
    </lineage>
</organism>
<keyword evidence="3" id="KW-1185">Reference proteome</keyword>
<gene>
    <name evidence="2" type="ORF">NP165_18495</name>
</gene>
<proteinExistence type="predicted"/>
<accession>A0ABY5LJL8</accession>
<dbReference type="InterPro" id="IPR004013">
    <property type="entry name" value="PHP_dom"/>
</dbReference>